<organism evidence="2 3">
    <name type="scientific">Aquimarina muelleri</name>
    <dbReference type="NCBI Taxonomy" id="279356"/>
    <lineage>
        <taxon>Bacteria</taxon>
        <taxon>Pseudomonadati</taxon>
        <taxon>Bacteroidota</taxon>
        <taxon>Flavobacteriia</taxon>
        <taxon>Flavobacteriales</taxon>
        <taxon>Flavobacteriaceae</taxon>
        <taxon>Aquimarina</taxon>
    </lineage>
</organism>
<dbReference type="RefSeq" id="WP_027411325.1">
    <property type="nucleotide sequence ID" value="NZ_BMWS01000004.1"/>
</dbReference>
<dbReference type="Proteomes" id="UP000601108">
    <property type="component" value="Unassembled WGS sequence"/>
</dbReference>
<dbReference type="PROSITE" id="PS51186">
    <property type="entry name" value="GNAT"/>
    <property type="match status" value="1"/>
</dbReference>
<reference evidence="2 3" key="1">
    <citation type="journal article" date="2014" name="Int. J. Syst. Evol. Microbiol.">
        <title>Complete genome sequence of Corynebacterium casei LMG S-19264T (=DSM 44701T), isolated from a smear-ripened cheese.</title>
        <authorList>
            <consortium name="US DOE Joint Genome Institute (JGI-PGF)"/>
            <person name="Walter F."/>
            <person name="Albersmeier A."/>
            <person name="Kalinowski J."/>
            <person name="Ruckert C."/>
        </authorList>
    </citation>
    <scope>NUCLEOTIDE SEQUENCE [LARGE SCALE GENOMIC DNA]</scope>
    <source>
        <strain evidence="2 3">KCTC 12285</strain>
    </source>
</reference>
<dbReference type="InterPro" id="IPR016181">
    <property type="entry name" value="Acyl_CoA_acyltransferase"/>
</dbReference>
<protein>
    <recommendedName>
        <fullName evidence="1">N-acetyltransferase domain-containing protein</fullName>
    </recommendedName>
</protein>
<name>A0A918JTM9_9FLAO</name>
<proteinExistence type="predicted"/>
<dbReference type="InterPro" id="IPR000182">
    <property type="entry name" value="GNAT_dom"/>
</dbReference>
<dbReference type="Pfam" id="PF00583">
    <property type="entry name" value="Acetyltransf_1"/>
    <property type="match status" value="1"/>
</dbReference>
<evidence type="ECO:0000259" key="1">
    <source>
        <dbReference type="PROSITE" id="PS51186"/>
    </source>
</evidence>
<evidence type="ECO:0000313" key="2">
    <source>
        <dbReference type="EMBL" id="GGX09000.1"/>
    </source>
</evidence>
<accession>A0A918JTM9</accession>
<dbReference type="Gene3D" id="3.40.630.30">
    <property type="match status" value="1"/>
</dbReference>
<comment type="caution">
    <text evidence="2">The sequence shown here is derived from an EMBL/GenBank/DDBJ whole genome shotgun (WGS) entry which is preliminary data.</text>
</comment>
<dbReference type="GO" id="GO:0016747">
    <property type="term" value="F:acyltransferase activity, transferring groups other than amino-acyl groups"/>
    <property type="evidence" value="ECO:0007669"/>
    <property type="project" value="InterPro"/>
</dbReference>
<feature type="domain" description="N-acetyltransferase" evidence="1">
    <location>
        <begin position="116"/>
        <end position="243"/>
    </location>
</feature>
<evidence type="ECO:0000313" key="3">
    <source>
        <dbReference type="Proteomes" id="UP000601108"/>
    </source>
</evidence>
<gene>
    <name evidence="2" type="ORF">GCM10007384_08500</name>
</gene>
<dbReference type="SUPFAM" id="SSF55729">
    <property type="entry name" value="Acyl-CoA N-acyltransferases (Nat)"/>
    <property type="match status" value="1"/>
</dbReference>
<dbReference type="AlphaFoldDB" id="A0A918JTM9"/>
<dbReference type="EMBL" id="BMWS01000004">
    <property type="protein sequence ID" value="GGX09000.1"/>
    <property type="molecule type" value="Genomic_DNA"/>
</dbReference>
<sequence length="243" mass="28648">MKEISSIIDANIENLTSLWKTASVPFDSYYKTPGFEYCKIKDSDWPNRLWFSRNLKENDIDLVKEIIRSGNLTIPYWNTKSKNEDVLFLKNHFELKFKQVAMYLKPDTYFEIGNEIKIKRIHKTLEMKMWTDLYPKAFRYKISENILVNTYKDIHYYLAYYNDEPIGTAILFQTNNIVGVHGVGVVPQMRKRGFAAQIMKSLINVAIINNMDYVMLQASDMGKNVYLKLGFKELFEIRNYVAR</sequence>
<keyword evidence="3" id="KW-1185">Reference proteome</keyword>